<dbReference type="Proteomes" id="UP000265515">
    <property type="component" value="Unassembled WGS sequence"/>
</dbReference>
<dbReference type="EMBL" id="BFEA01000232">
    <property type="protein sequence ID" value="GBG75853.1"/>
    <property type="molecule type" value="Genomic_DNA"/>
</dbReference>
<gene>
    <name evidence="1" type="ORF">CBR_g21097</name>
</gene>
<comment type="caution">
    <text evidence="1">The sequence shown here is derived from an EMBL/GenBank/DDBJ whole genome shotgun (WGS) entry which is preliminary data.</text>
</comment>
<organism evidence="1 2">
    <name type="scientific">Chara braunii</name>
    <name type="common">Braun's stonewort</name>
    <dbReference type="NCBI Taxonomy" id="69332"/>
    <lineage>
        <taxon>Eukaryota</taxon>
        <taxon>Viridiplantae</taxon>
        <taxon>Streptophyta</taxon>
        <taxon>Charophyceae</taxon>
        <taxon>Charales</taxon>
        <taxon>Characeae</taxon>
        <taxon>Chara</taxon>
    </lineage>
</organism>
<sequence length="545" mass="62161">MLDSTLTTCQLLIQTLEKGAPAVVAELREGPVTTVRRKEEKDSWGAEVGAKEELMAMVVEGGRDAVMTLAETWAQKECKYLLNQTRNEQDTDQKEQEFFLIQMYEGVFREIGLLLVGNKQPAEVSSKAREEAEEYVLRNGHLFKKEEGMMPRRVVCGGTRQLDVIQAMHDGLAGGHRSHAFGKVFLWNTNYETSGVLEEEPDILLWCKQLFREKGLQNLGPWKPDGWLGVTYVIPKHKDLQRWTPIAPALADPAGVAQRRIARALHYLLMRVPIHNSFFLNSVGDIGARLEATAHSLHAEGWRQAVGRCYDIKEMFAHIPHTAVMQAVHQLVRRFEDWDWKLVKVSYRAKACILSKTAKATDEYMKINLKQLLDAVEYDLRHSLIRCGSKVMRQVFGIPMGKSTTPVLACITCAMAEEKFLREIGADRRLIGGWRIMDDISLVVGCRPNDTQGNTSNFLFELFENNYDENLEIVWKDKCGWTWDFVGGTMFVRNNPIELHYVPNTKNIEALHEEGRLVFQTMRDYASFTEKQTKKVVLAATIKRL</sequence>
<dbReference type="AlphaFoldDB" id="A0A388L0W4"/>
<keyword evidence="2" id="KW-1185">Reference proteome</keyword>
<dbReference type="SUPFAM" id="SSF56672">
    <property type="entry name" value="DNA/RNA polymerases"/>
    <property type="match status" value="1"/>
</dbReference>
<proteinExistence type="predicted"/>
<protein>
    <submittedName>
        <fullName evidence="1">Uncharacterized protein</fullName>
    </submittedName>
</protein>
<accession>A0A388L0W4</accession>
<evidence type="ECO:0000313" key="1">
    <source>
        <dbReference type="EMBL" id="GBG75853.1"/>
    </source>
</evidence>
<dbReference type="OrthoDB" id="5599163at2759"/>
<dbReference type="Gramene" id="GBG75853">
    <property type="protein sequence ID" value="GBG75853"/>
    <property type="gene ID" value="CBR_g21097"/>
</dbReference>
<reference evidence="1 2" key="1">
    <citation type="journal article" date="2018" name="Cell">
        <title>The Chara Genome: Secondary Complexity and Implications for Plant Terrestrialization.</title>
        <authorList>
            <person name="Nishiyama T."/>
            <person name="Sakayama H."/>
            <person name="Vries J.D."/>
            <person name="Buschmann H."/>
            <person name="Saint-Marcoux D."/>
            <person name="Ullrich K.K."/>
            <person name="Haas F.B."/>
            <person name="Vanderstraeten L."/>
            <person name="Becker D."/>
            <person name="Lang D."/>
            <person name="Vosolsobe S."/>
            <person name="Rombauts S."/>
            <person name="Wilhelmsson P.K.I."/>
            <person name="Janitza P."/>
            <person name="Kern R."/>
            <person name="Heyl A."/>
            <person name="Rumpler F."/>
            <person name="Villalobos L.I.A.C."/>
            <person name="Clay J.M."/>
            <person name="Skokan R."/>
            <person name="Toyoda A."/>
            <person name="Suzuki Y."/>
            <person name="Kagoshima H."/>
            <person name="Schijlen E."/>
            <person name="Tajeshwar N."/>
            <person name="Catarino B."/>
            <person name="Hetherington A.J."/>
            <person name="Saltykova A."/>
            <person name="Bonnot C."/>
            <person name="Breuninger H."/>
            <person name="Symeonidi A."/>
            <person name="Radhakrishnan G.V."/>
            <person name="Van Nieuwerburgh F."/>
            <person name="Deforce D."/>
            <person name="Chang C."/>
            <person name="Karol K.G."/>
            <person name="Hedrich R."/>
            <person name="Ulvskov P."/>
            <person name="Glockner G."/>
            <person name="Delwiche C.F."/>
            <person name="Petrasek J."/>
            <person name="Van de Peer Y."/>
            <person name="Friml J."/>
            <person name="Beilby M."/>
            <person name="Dolan L."/>
            <person name="Kohara Y."/>
            <person name="Sugano S."/>
            <person name="Fujiyama A."/>
            <person name="Delaux P.-M."/>
            <person name="Quint M."/>
            <person name="TheiBen G."/>
            <person name="Hagemann M."/>
            <person name="Harholt J."/>
            <person name="Dunand C."/>
            <person name="Zachgo S."/>
            <person name="Langdale J."/>
            <person name="Maumus F."/>
            <person name="Straeten D.V.D."/>
            <person name="Gould S.B."/>
            <person name="Rensing S.A."/>
        </authorList>
    </citation>
    <scope>NUCLEOTIDE SEQUENCE [LARGE SCALE GENOMIC DNA]</scope>
    <source>
        <strain evidence="1 2">S276</strain>
    </source>
</reference>
<evidence type="ECO:0000313" key="2">
    <source>
        <dbReference type="Proteomes" id="UP000265515"/>
    </source>
</evidence>
<dbReference type="InterPro" id="IPR043502">
    <property type="entry name" value="DNA/RNA_pol_sf"/>
</dbReference>
<name>A0A388L0W4_CHABU</name>